<dbReference type="GO" id="GO:0009036">
    <property type="term" value="F:type II site-specific deoxyribonuclease activity"/>
    <property type="evidence" value="ECO:0007669"/>
    <property type="project" value="InterPro"/>
</dbReference>
<dbReference type="EMBL" id="BQOL01000001">
    <property type="protein sequence ID" value="GKI18942.1"/>
    <property type="molecule type" value="Genomic_DNA"/>
</dbReference>
<dbReference type="Pfam" id="PF09194">
    <property type="entry name" value="Endonuc-BsobI"/>
    <property type="match status" value="1"/>
</dbReference>
<proteinExistence type="predicted"/>
<dbReference type="RefSeq" id="WP_262916750.1">
    <property type="nucleotide sequence ID" value="NZ_AP025581.1"/>
</dbReference>
<evidence type="ECO:0000313" key="1">
    <source>
        <dbReference type="EMBL" id="GKI18942.1"/>
    </source>
</evidence>
<accession>A0AA37NRH6</accession>
<comment type="caution">
    <text evidence="1">The sequence shown here is derived from an EMBL/GenBank/DDBJ whole genome shotgun (WGS) entry which is preliminary data.</text>
</comment>
<dbReference type="GO" id="GO:0003677">
    <property type="term" value="F:DNA binding"/>
    <property type="evidence" value="ECO:0007669"/>
    <property type="project" value="InterPro"/>
</dbReference>
<dbReference type="GO" id="GO:0009307">
    <property type="term" value="P:DNA restriction-modification system"/>
    <property type="evidence" value="ECO:0007669"/>
    <property type="project" value="InterPro"/>
</dbReference>
<dbReference type="InterPro" id="IPR015277">
    <property type="entry name" value="Restrct_endonuc_II_AvaI/BsoBI"/>
</dbReference>
<dbReference type="Gene3D" id="1.10.238.90">
    <property type="entry name" value="Restriction endonuclease BsobI, helical domain"/>
    <property type="match status" value="1"/>
</dbReference>
<name>A0AA37NRH6_9BACT</name>
<dbReference type="Proteomes" id="UP001055105">
    <property type="component" value="Unassembled WGS sequence"/>
</dbReference>
<dbReference type="AlphaFoldDB" id="A0AA37NRH6"/>
<reference evidence="1" key="1">
    <citation type="submission" date="2022-01" db="EMBL/GenBank/DDBJ databases">
        <title>Novel bile acid biosynthetic pathways are enriched in the microbiome of centenarians.</title>
        <authorList>
            <person name="Sato Y."/>
            <person name="Atarashi K."/>
            <person name="Plichta R.D."/>
            <person name="Arai Y."/>
            <person name="Sasajima S."/>
            <person name="Kearney M.S."/>
            <person name="Suda W."/>
            <person name="Takeshita K."/>
            <person name="Sasaki T."/>
            <person name="Okamoto S."/>
            <person name="Skelly N.A."/>
            <person name="Okamura Y."/>
            <person name="Vlamakis H."/>
            <person name="Li Y."/>
            <person name="Tanoue T."/>
            <person name="Takei H."/>
            <person name="Nittono H."/>
            <person name="Narushima S."/>
            <person name="Irie J."/>
            <person name="Itoh H."/>
            <person name="Moriya K."/>
            <person name="Sugiura Y."/>
            <person name="Suematsu M."/>
            <person name="Moritoki N."/>
            <person name="Shibata S."/>
            <person name="Littman R.D."/>
            <person name="Fischbach A.M."/>
            <person name="Uwamino Y."/>
            <person name="Inoue T."/>
            <person name="Honda A."/>
            <person name="Hattori M."/>
            <person name="Murai T."/>
            <person name="Xavier J.R."/>
            <person name="Hirose N."/>
            <person name="Honda K."/>
        </authorList>
    </citation>
    <scope>NUCLEOTIDE SEQUENCE</scope>
    <source>
        <strain evidence="1">CE91-St16</strain>
    </source>
</reference>
<evidence type="ECO:0000313" key="2">
    <source>
        <dbReference type="Proteomes" id="UP001055105"/>
    </source>
</evidence>
<dbReference type="SUPFAM" id="SSF52980">
    <property type="entry name" value="Restriction endonuclease-like"/>
    <property type="match status" value="1"/>
</dbReference>
<dbReference type="InterPro" id="IPR043091">
    <property type="entry name" value="Restr_endonucII_AvaI/BsoBI_hel"/>
</dbReference>
<dbReference type="InterPro" id="IPR011335">
    <property type="entry name" value="Restrct_endonuc-II-like"/>
</dbReference>
<sequence>MIEMDKYQYIQCAEDLITSREQTRAGFIEAARAKNYKAQPYIEQARTLKSLSSQAASPSDLLNIEEIRNSLLTASGLSDKAFKYFTEEDKTEAIRILISEFLAPAGENFVDELENRFLLIKGDSLGGSMRNYVGSVAQVKLVRKILSILSMQQIAFQILFKDDKKE</sequence>
<gene>
    <name evidence="1" type="ORF">CE91St16_18500</name>
</gene>
<organism evidence="1 2">
    <name type="scientific">Alistipes finegoldii</name>
    <dbReference type="NCBI Taxonomy" id="214856"/>
    <lineage>
        <taxon>Bacteria</taxon>
        <taxon>Pseudomonadati</taxon>
        <taxon>Bacteroidota</taxon>
        <taxon>Bacteroidia</taxon>
        <taxon>Bacteroidales</taxon>
        <taxon>Rikenellaceae</taxon>
        <taxon>Alistipes</taxon>
    </lineage>
</organism>
<protein>
    <submittedName>
        <fullName evidence="1">Uncharacterized protein</fullName>
    </submittedName>
</protein>